<keyword evidence="3" id="KW-1185">Reference proteome</keyword>
<evidence type="ECO:0000256" key="1">
    <source>
        <dbReference type="SAM" id="Phobius"/>
    </source>
</evidence>
<evidence type="ECO:0000313" key="3">
    <source>
        <dbReference type="Proteomes" id="UP000247555"/>
    </source>
</evidence>
<dbReference type="EMBL" id="QJKI01000001">
    <property type="protein sequence ID" value="PXX82101.1"/>
    <property type="molecule type" value="Genomic_DNA"/>
</dbReference>
<dbReference type="Proteomes" id="UP000247555">
    <property type="component" value="Unassembled WGS sequence"/>
</dbReference>
<name>A0A318KWA6_9NEIS</name>
<gene>
    <name evidence="2" type="ORF">DFR34_101335</name>
</gene>
<evidence type="ECO:0000313" key="2">
    <source>
        <dbReference type="EMBL" id="PXX82101.1"/>
    </source>
</evidence>
<keyword evidence="1" id="KW-1133">Transmembrane helix</keyword>
<comment type="caution">
    <text evidence="2">The sequence shown here is derived from an EMBL/GenBank/DDBJ whole genome shotgun (WGS) entry which is preliminary data.</text>
</comment>
<sequence length="53" mass="5729">MLLPCVGCAVRQVCQGAIDDPVIIDDGVNVYTAIVLVAFVFLLGFMVFTEPVR</sequence>
<feature type="transmembrane region" description="Helical" evidence="1">
    <location>
        <begin position="30"/>
        <end position="48"/>
    </location>
</feature>
<organism evidence="2 3">
    <name type="scientific">Rivihabitans pingtungensis</name>
    <dbReference type="NCBI Taxonomy" id="1054498"/>
    <lineage>
        <taxon>Bacteria</taxon>
        <taxon>Pseudomonadati</taxon>
        <taxon>Pseudomonadota</taxon>
        <taxon>Betaproteobacteria</taxon>
        <taxon>Neisseriales</taxon>
        <taxon>Aquaspirillaceae</taxon>
        <taxon>Rivihabitans</taxon>
    </lineage>
</organism>
<keyword evidence="1" id="KW-0812">Transmembrane</keyword>
<proteinExistence type="predicted"/>
<accession>A0A318KWA6</accession>
<reference evidence="2 3" key="1">
    <citation type="submission" date="2018-05" db="EMBL/GenBank/DDBJ databases">
        <title>Genomic Encyclopedia of Type Strains, Phase IV (KMG-IV): sequencing the most valuable type-strain genomes for metagenomic binning, comparative biology and taxonomic classification.</title>
        <authorList>
            <person name="Goeker M."/>
        </authorList>
    </citation>
    <scope>NUCLEOTIDE SEQUENCE [LARGE SCALE GENOMIC DNA]</scope>
    <source>
        <strain evidence="2 3">DSM 29661</strain>
    </source>
</reference>
<dbReference type="AlphaFoldDB" id="A0A318KWA6"/>
<keyword evidence="1" id="KW-0472">Membrane</keyword>
<protein>
    <submittedName>
        <fullName evidence="2">Uncharacterized protein</fullName>
    </submittedName>
</protein>